<dbReference type="Gene3D" id="3.30.70.2700">
    <property type="match status" value="1"/>
</dbReference>
<evidence type="ECO:0000313" key="2">
    <source>
        <dbReference type="EMBL" id="CRL36710.1"/>
    </source>
</evidence>
<name>A0A0M6WIV4_9FIRM</name>
<keyword evidence="3" id="KW-1185">Reference proteome</keyword>
<dbReference type="RefSeq" id="WP_055061652.1">
    <property type="nucleotide sequence ID" value="NZ_CVRQ01000018.1"/>
</dbReference>
<protein>
    <submittedName>
        <fullName evidence="2">FAD-dependent dehydrogenase</fullName>
    </submittedName>
</protein>
<gene>
    <name evidence="2" type="ORF">T1815_13981</name>
</gene>
<dbReference type="PANTHER" id="PTHR42842">
    <property type="entry name" value="FAD/NAD(P)-BINDING OXIDOREDUCTASE"/>
    <property type="match status" value="1"/>
</dbReference>
<evidence type="ECO:0000259" key="1">
    <source>
        <dbReference type="Pfam" id="PF21688"/>
    </source>
</evidence>
<dbReference type="InterPro" id="IPR036188">
    <property type="entry name" value="FAD/NAD-bd_sf"/>
</dbReference>
<dbReference type="Pfam" id="PF13450">
    <property type="entry name" value="NAD_binding_8"/>
    <property type="match status" value="1"/>
</dbReference>
<evidence type="ECO:0000313" key="3">
    <source>
        <dbReference type="Proteomes" id="UP000049472"/>
    </source>
</evidence>
<dbReference type="InterPro" id="IPR028348">
    <property type="entry name" value="FAD-binding_protein"/>
</dbReference>
<dbReference type="Proteomes" id="UP000049472">
    <property type="component" value="Unassembled WGS sequence"/>
</dbReference>
<accession>A0A0M6WIV4</accession>
<dbReference type="AlphaFoldDB" id="A0A0M6WIV4"/>
<dbReference type="Pfam" id="PF21688">
    <property type="entry name" value="FAD-depend_C"/>
    <property type="match status" value="1"/>
</dbReference>
<reference evidence="3" key="1">
    <citation type="submission" date="2015-05" db="EMBL/GenBank/DDBJ databases">
        <authorList>
            <consortium name="Pathogen Informatics"/>
        </authorList>
    </citation>
    <scope>NUCLEOTIDE SEQUENCE [LARGE SCALE GENOMIC DNA]</scope>
    <source>
        <strain evidence="3">T1-815</strain>
    </source>
</reference>
<dbReference type="InterPro" id="IPR049516">
    <property type="entry name" value="FAD-depend_C"/>
</dbReference>
<feature type="domain" description="FAD-dependent protein C-terminal" evidence="1">
    <location>
        <begin position="291"/>
        <end position="484"/>
    </location>
</feature>
<organism evidence="2 3">
    <name type="scientific">Agathobacter rectalis</name>
    <dbReference type="NCBI Taxonomy" id="39491"/>
    <lineage>
        <taxon>Bacteria</taxon>
        <taxon>Bacillati</taxon>
        <taxon>Bacillota</taxon>
        <taxon>Clostridia</taxon>
        <taxon>Lachnospirales</taxon>
        <taxon>Lachnospiraceae</taxon>
        <taxon>Agathobacter</taxon>
    </lineage>
</organism>
<dbReference type="EMBL" id="CVRQ01000018">
    <property type="protein sequence ID" value="CRL36710.1"/>
    <property type="molecule type" value="Genomic_DNA"/>
</dbReference>
<dbReference type="PIRSF" id="PIRSF038984">
    <property type="entry name" value="FAD_binding_protein"/>
    <property type="match status" value="1"/>
</dbReference>
<dbReference type="Gene3D" id="3.50.50.60">
    <property type="entry name" value="FAD/NAD(P)-binding domain"/>
    <property type="match status" value="2"/>
</dbReference>
<proteinExistence type="predicted"/>
<dbReference type="PANTHER" id="PTHR42842:SF3">
    <property type="entry name" value="FAD_NAD(P)-BINDING OXIDOREDUCTASE FAMILY PROTEIN"/>
    <property type="match status" value="1"/>
</dbReference>
<sequence length="539" mass="59589">MIKINQIKLPVTHSDEALKKKIIKMLKLNAKTDFTYRILKKSLDARKKPELFYTYSVAVEIEDTKNSEEAIVKKAASSSVLIYKEKEYMIPACGHIPLDRRPVIAGAGPAGLFCAYILAEAGFRPIVIERGSRVEKRTCDVQKFWESGILNPKSNVQFGEGGAGTFSDGKLNTSVKDPSGRNRLVLETFVRFGADPSILYDNKPHIGTDVLSEVIVNMREFLVDKGVTFVFDTCVNDLDIVSQKLLSVYTDSDSNSNSEIKTDVCVLALGHSARDTFDMLYNKGFDMECKSFAVGFRVEHPQRMIDESQYGIQKKIILPPSPYKVTSNFPNGRGVYSFCMCPGGYVVNSSSTENHTVVNGMSYHDRNSKNANSAIIVSVSPKDFGADDALAGVRYQEKLETENYKRGNGLIPQQLFGDFCDDRLTTAYGDFGSCTKGNTVFAKLNGLMNADMEQSFKLGMEHFGHLIHGFDRKDAILSGMETRTSSPLRIKRDESFESNISGVYPCGEGAGYAGGITSAAIDGIKVAEAIIKKYRPDFK</sequence>
<dbReference type="SUPFAM" id="SSF51905">
    <property type="entry name" value="FAD/NAD(P)-binding domain"/>
    <property type="match status" value="1"/>
</dbReference>